<comment type="caution">
    <text evidence="1">The sequence shown here is derived from an EMBL/GenBank/DDBJ whole genome shotgun (WGS) entry which is preliminary data.</text>
</comment>
<evidence type="ECO:0000313" key="2">
    <source>
        <dbReference type="Proteomes" id="UP000315949"/>
    </source>
</evidence>
<evidence type="ECO:0000313" key="1">
    <source>
        <dbReference type="EMBL" id="TWT17639.1"/>
    </source>
</evidence>
<sequence>MLIRYALPLVAVATLALVFVLRGCGGERTPTPVATASAEAAAGSEARSAARAQAVAEAELRQHYESAMRAAVSTLHRYLAKLPEDHAAADAFWSGGAPAADATEADLRALASPPRQFRSRNRAPSVLEGDPLPTAVRIPVDLRLVPAEGPMRRYAGWYELRHEPAGDAWRITAASVDALPAAQ</sequence>
<dbReference type="RefSeq" id="WP_146313211.1">
    <property type="nucleotide sequence ID" value="NZ_VOHE01000007.1"/>
</dbReference>
<accession>A0A5C5TVX0</accession>
<organism evidence="1 2">
    <name type="scientific">Luteimonas wenzhouensis</name>
    <dbReference type="NCBI Taxonomy" id="2599615"/>
    <lineage>
        <taxon>Bacteria</taxon>
        <taxon>Pseudomonadati</taxon>
        <taxon>Pseudomonadota</taxon>
        <taxon>Gammaproteobacteria</taxon>
        <taxon>Lysobacterales</taxon>
        <taxon>Lysobacteraceae</taxon>
        <taxon>Luteimonas</taxon>
    </lineage>
</organism>
<protein>
    <submittedName>
        <fullName evidence="1">Uncharacterized protein</fullName>
    </submittedName>
</protein>
<dbReference type="AlphaFoldDB" id="A0A5C5TVX0"/>
<dbReference type="Proteomes" id="UP000315949">
    <property type="component" value="Unassembled WGS sequence"/>
</dbReference>
<dbReference type="EMBL" id="VOHE01000007">
    <property type="protein sequence ID" value="TWT17639.1"/>
    <property type="molecule type" value="Genomic_DNA"/>
</dbReference>
<name>A0A5C5TVX0_9GAMM</name>
<reference evidence="1 2" key="1">
    <citation type="submission" date="2019-07" db="EMBL/GenBank/DDBJ databases">
        <title>Luteimonas sp. YD-1 nov., isolated from acidic soil.</title>
        <authorList>
            <person name="Zhou J."/>
        </authorList>
    </citation>
    <scope>NUCLEOTIDE SEQUENCE [LARGE SCALE GENOMIC DNA]</scope>
    <source>
        <strain evidence="1 2">YD-1</strain>
    </source>
</reference>
<keyword evidence="2" id="KW-1185">Reference proteome</keyword>
<dbReference type="OrthoDB" id="5988059at2"/>
<proteinExistence type="predicted"/>
<gene>
    <name evidence="1" type="ORF">FQY79_12320</name>
</gene>